<sequence>MSEHIGSSEKLTHNTETDIYLMRHSNRFGGKGEWTDPATSEVIKWNDTEDLTPEGKARAREFGLDLRGEHNSVVGVGSMEGRAAETASDIEEGFGQERGQVNQASGITYKELGPDGQAMLKAAKPLIQAKAGSHPEYGRLSPEERATVRQGAQEVGLREGLKDMAFRAEAAEGLAFNLWLLKQFAEKGVTPDNKVAMPIVNHGLFNESFLLETLEVEDENGKKVKLSDVDDIGGFFAPAEAFKIKIKRNGSNEKVECSFTDPNRQAIFEGKKLSLDWSKVEELFYKFEERMATRENRVSRFKRGERLEE</sequence>
<protein>
    <recommendedName>
        <fullName evidence="3">Phosphoglycerate mutase</fullName>
    </recommendedName>
</protein>
<dbReference type="AlphaFoldDB" id="A0A1F6NWZ2"/>
<name>A0A1F6NWZ2_9BACT</name>
<dbReference type="Proteomes" id="UP000177907">
    <property type="component" value="Unassembled WGS sequence"/>
</dbReference>
<evidence type="ECO:0008006" key="3">
    <source>
        <dbReference type="Google" id="ProtNLM"/>
    </source>
</evidence>
<dbReference type="InterPro" id="IPR029033">
    <property type="entry name" value="His_PPase_superfam"/>
</dbReference>
<evidence type="ECO:0000313" key="2">
    <source>
        <dbReference type="Proteomes" id="UP000177907"/>
    </source>
</evidence>
<organism evidence="1 2">
    <name type="scientific">Candidatus Magasanikbacteria bacterium RIFOXYC2_FULL_42_28</name>
    <dbReference type="NCBI Taxonomy" id="1798704"/>
    <lineage>
        <taxon>Bacteria</taxon>
        <taxon>Candidatus Magasanikiibacteriota</taxon>
    </lineage>
</organism>
<proteinExistence type="predicted"/>
<dbReference type="Gene3D" id="3.40.50.1240">
    <property type="entry name" value="Phosphoglycerate mutase-like"/>
    <property type="match status" value="1"/>
</dbReference>
<dbReference type="SUPFAM" id="SSF53254">
    <property type="entry name" value="Phosphoglycerate mutase-like"/>
    <property type="match status" value="1"/>
</dbReference>
<reference evidence="1 2" key="1">
    <citation type="journal article" date="2016" name="Nat. Commun.">
        <title>Thousands of microbial genomes shed light on interconnected biogeochemical processes in an aquifer system.</title>
        <authorList>
            <person name="Anantharaman K."/>
            <person name="Brown C.T."/>
            <person name="Hug L.A."/>
            <person name="Sharon I."/>
            <person name="Castelle C.J."/>
            <person name="Probst A.J."/>
            <person name="Thomas B.C."/>
            <person name="Singh A."/>
            <person name="Wilkins M.J."/>
            <person name="Karaoz U."/>
            <person name="Brodie E.L."/>
            <person name="Williams K.H."/>
            <person name="Hubbard S.S."/>
            <person name="Banfield J.F."/>
        </authorList>
    </citation>
    <scope>NUCLEOTIDE SEQUENCE [LARGE SCALE GENOMIC DNA]</scope>
</reference>
<accession>A0A1F6NWZ2</accession>
<gene>
    <name evidence="1" type="ORF">A3J93_04215</name>
</gene>
<dbReference type="EMBL" id="MFQZ01000002">
    <property type="protein sequence ID" value="OGH88439.1"/>
    <property type="molecule type" value="Genomic_DNA"/>
</dbReference>
<dbReference type="InterPro" id="IPR013078">
    <property type="entry name" value="His_Pase_superF_clade-1"/>
</dbReference>
<dbReference type="Pfam" id="PF00300">
    <property type="entry name" value="His_Phos_1"/>
    <property type="match status" value="1"/>
</dbReference>
<evidence type="ECO:0000313" key="1">
    <source>
        <dbReference type="EMBL" id="OGH88439.1"/>
    </source>
</evidence>
<dbReference type="STRING" id="1798704.A3J93_04215"/>
<comment type="caution">
    <text evidence="1">The sequence shown here is derived from an EMBL/GenBank/DDBJ whole genome shotgun (WGS) entry which is preliminary data.</text>
</comment>